<dbReference type="Proteomes" id="UP001286313">
    <property type="component" value="Unassembled WGS sequence"/>
</dbReference>
<keyword evidence="5" id="KW-1185">Reference proteome</keyword>
<evidence type="ECO:0000256" key="1">
    <source>
        <dbReference type="SAM" id="MobiDB-lite"/>
    </source>
</evidence>
<sequence>MFGVDLWLTCWVLMATWIGLCRGHGKLVDPPSRASAWRFGFNTPRDYNDNEGFCGGFNYQYQVQGGRCGICGDSWDENPRPHEAGGKYATGTIVRKYTQGQVVPVTVDIDSNHRGHFEFRICPNNNPKVEASQTCLNEHPLFLADGSGFKHTIGLYSGEHVVRLQLPSHLTCTQCVFQWRYVAGNNWGQCEDGTGALGCGPQEEFRACADVAILPRSTSSAGSSSSSTSSGEEESSTDGEGTTEVTSSYLSYSTPTPSYTPTLSPTERPPPLPTASSTHAPITTTTNTRPRPVTTPNPTTTQTTPSPPAPTTTEGTGGGGGGTSCRAVGVWQQIPGMDKWCDRNCNHTPSFCPSSHCTCN</sequence>
<dbReference type="Pfam" id="PF03067">
    <property type="entry name" value="LPMO_10"/>
    <property type="match status" value="1"/>
</dbReference>
<dbReference type="AlphaFoldDB" id="A0AAE1F614"/>
<feature type="region of interest" description="Disordered" evidence="1">
    <location>
        <begin position="216"/>
        <end position="325"/>
    </location>
</feature>
<feature type="compositionally biased region" description="Low complexity" evidence="1">
    <location>
        <begin position="217"/>
        <end position="230"/>
    </location>
</feature>
<dbReference type="EMBL" id="JAWQEG010003170">
    <property type="protein sequence ID" value="KAK3867604.1"/>
    <property type="molecule type" value="Genomic_DNA"/>
</dbReference>
<feature type="chain" id="PRO_5042022282" description="Chitin-binding type-4 domain-containing protein" evidence="2">
    <location>
        <begin position="24"/>
        <end position="360"/>
    </location>
</feature>
<proteinExistence type="predicted"/>
<reference evidence="4" key="1">
    <citation type="submission" date="2023-10" db="EMBL/GenBank/DDBJ databases">
        <title>Genome assemblies of two species of porcelain crab, Petrolisthes cinctipes and Petrolisthes manimaculis (Anomura: Porcellanidae).</title>
        <authorList>
            <person name="Angst P."/>
        </authorList>
    </citation>
    <scope>NUCLEOTIDE SEQUENCE</scope>
    <source>
        <strain evidence="4">PB745_01</strain>
        <tissue evidence="4">Gill</tissue>
    </source>
</reference>
<feature type="domain" description="Chitin-binding type-4" evidence="3">
    <location>
        <begin position="24"/>
        <end position="211"/>
    </location>
</feature>
<comment type="caution">
    <text evidence="4">The sequence shown here is derived from an EMBL/GenBank/DDBJ whole genome shotgun (WGS) entry which is preliminary data.</text>
</comment>
<keyword evidence="2" id="KW-0732">Signal</keyword>
<dbReference type="InterPro" id="IPR004302">
    <property type="entry name" value="Cellulose/chitin-bd_N"/>
</dbReference>
<name>A0AAE1F614_PETCI</name>
<accession>A0AAE1F614</accession>
<evidence type="ECO:0000313" key="5">
    <source>
        <dbReference type="Proteomes" id="UP001286313"/>
    </source>
</evidence>
<feature type="compositionally biased region" description="Low complexity" evidence="1">
    <location>
        <begin position="274"/>
        <end position="304"/>
    </location>
</feature>
<evidence type="ECO:0000256" key="2">
    <source>
        <dbReference type="SAM" id="SignalP"/>
    </source>
</evidence>
<evidence type="ECO:0000259" key="3">
    <source>
        <dbReference type="Pfam" id="PF03067"/>
    </source>
</evidence>
<feature type="signal peptide" evidence="2">
    <location>
        <begin position="1"/>
        <end position="23"/>
    </location>
</feature>
<organism evidence="4 5">
    <name type="scientific">Petrolisthes cinctipes</name>
    <name type="common">Flat porcelain crab</name>
    <dbReference type="NCBI Taxonomy" id="88211"/>
    <lineage>
        <taxon>Eukaryota</taxon>
        <taxon>Metazoa</taxon>
        <taxon>Ecdysozoa</taxon>
        <taxon>Arthropoda</taxon>
        <taxon>Crustacea</taxon>
        <taxon>Multicrustacea</taxon>
        <taxon>Malacostraca</taxon>
        <taxon>Eumalacostraca</taxon>
        <taxon>Eucarida</taxon>
        <taxon>Decapoda</taxon>
        <taxon>Pleocyemata</taxon>
        <taxon>Anomura</taxon>
        <taxon>Galatheoidea</taxon>
        <taxon>Porcellanidae</taxon>
        <taxon>Petrolisthes</taxon>
    </lineage>
</organism>
<evidence type="ECO:0000313" key="4">
    <source>
        <dbReference type="EMBL" id="KAK3867604.1"/>
    </source>
</evidence>
<protein>
    <recommendedName>
        <fullName evidence="3">Chitin-binding type-4 domain-containing protein</fullName>
    </recommendedName>
</protein>
<feature type="compositionally biased region" description="Low complexity" evidence="1">
    <location>
        <begin position="238"/>
        <end position="266"/>
    </location>
</feature>
<gene>
    <name evidence="4" type="ORF">Pcinc_026959</name>
</gene>